<name>A0A7I8L8M4_SPIIN</name>
<protein>
    <submittedName>
        <fullName evidence="1">Uncharacterized protein</fullName>
    </submittedName>
</protein>
<reference evidence="1" key="1">
    <citation type="submission" date="2020-02" db="EMBL/GenBank/DDBJ databases">
        <authorList>
            <person name="Scholz U."/>
            <person name="Mascher M."/>
            <person name="Fiebig A."/>
        </authorList>
    </citation>
    <scope>NUCLEOTIDE SEQUENCE</scope>
</reference>
<evidence type="ECO:0000313" key="1">
    <source>
        <dbReference type="EMBL" id="CAA7406132.1"/>
    </source>
</evidence>
<dbReference type="Proteomes" id="UP000663760">
    <property type="component" value="Chromosome 12"/>
</dbReference>
<evidence type="ECO:0000313" key="2">
    <source>
        <dbReference type="Proteomes" id="UP000663760"/>
    </source>
</evidence>
<dbReference type="EMBL" id="LR746275">
    <property type="protein sequence ID" value="CAA7406132.1"/>
    <property type="molecule type" value="Genomic_DNA"/>
</dbReference>
<dbReference type="AlphaFoldDB" id="A0A7I8L8M4"/>
<accession>A0A7I8L8M4</accession>
<sequence length="18" mass="2086">MMLKIHMPCSVMLLIVLI</sequence>
<gene>
    <name evidence="1" type="ORF">SI8410_12016810</name>
</gene>
<proteinExistence type="predicted"/>
<organism evidence="1 2">
    <name type="scientific">Spirodela intermedia</name>
    <name type="common">Intermediate duckweed</name>
    <dbReference type="NCBI Taxonomy" id="51605"/>
    <lineage>
        <taxon>Eukaryota</taxon>
        <taxon>Viridiplantae</taxon>
        <taxon>Streptophyta</taxon>
        <taxon>Embryophyta</taxon>
        <taxon>Tracheophyta</taxon>
        <taxon>Spermatophyta</taxon>
        <taxon>Magnoliopsida</taxon>
        <taxon>Liliopsida</taxon>
        <taxon>Araceae</taxon>
        <taxon>Lemnoideae</taxon>
        <taxon>Spirodela</taxon>
    </lineage>
</organism>
<keyword evidence="2" id="KW-1185">Reference proteome</keyword>